<evidence type="ECO:0000313" key="3">
    <source>
        <dbReference type="Proteomes" id="UP001431429"/>
    </source>
</evidence>
<feature type="compositionally biased region" description="Basic and acidic residues" evidence="1">
    <location>
        <begin position="39"/>
        <end position="48"/>
    </location>
</feature>
<evidence type="ECO:0000256" key="1">
    <source>
        <dbReference type="SAM" id="MobiDB-lite"/>
    </source>
</evidence>
<organism evidence="2 3">
    <name type="scientific">Streptomyces albipurpureus</name>
    <dbReference type="NCBI Taxonomy" id="2897419"/>
    <lineage>
        <taxon>Bacteria</taxon>
        <taxon>Bacillati</taxon>
        <taxon>Actinomycetota</taxon>
        <taxon>Actinomycetes</taxon>
        <taxon>Kitasatosporales</taxon>
        <taxon>Streptomycetaceae</taxon>
        <taxon>Streptomyces</taxon>
    </lineage>
</organism>
<dbReference type="EMBL" id="JAMQAW010000128">
    <property type="protein sequence ID" value="MCM2394423.1"/>
    <property type="molecule type" value="Genomic_DNA"/>
</dbReference>
<keyword evidence="3" id="KW-1185">Reference proteome</keyword>
<evidence type="ECO:0000313" key="2">
    <source>
        <dbReference type="EMBL" id="MCM2394423.1"/>
    </source>
</evidence>
<proteinExistence type="predicted"/>
<sequence length="61" mass="7244">MSQLRRRRWLYSPITSWQARHIARVTGTDHDAAWEKIRTTTHPEEAVFHKRRTPPDPPQGL</sequence>
<dbReference type="Proteomes" id="UP001431429">
    <property type="component" value="Unassembled WGS sequence"/>
</dbReference>
<dbReference type="RefSeq" id="WP_250924696.1">
    <property type="nucleotide sequence ID" value="NZ_JAMQAW010000128.1"/>
</dbReference>
<reference evidence="2" key="1">
    <citation type="submission" date="2022-06" db="EMBL/GenBank/DDBJ databases">
        <title>Genome public.</title>
        <authorList>
            <person name="Sun Q."/>
        </authorList>
    </citation>
    <scope>NUCLEOTIDE SEQUENCE</scope>
    <source>
        <strain evidence="2">CWNU-1</strain>
    </source>
</reference>
<gene>
    <name evidence="2" type="ORF">NBG84_40195</name>
</gene>
<evidence type="ECO:0008006" key="4">
    <source>
        <dbReference type="Google" id="ProtNLM"/>
    </source>
</evidence>
<name>A0ABT0V0P9_9ACTN</name>
<accession>A0ABT0V0P9</accession>
<comment type="caution">
    <text evidence="2">The sequence shown here is derived from an EMBL/GenBank/DDBJ whole genome shotgun (WGS) entry which is preliminary data.</text>
</comment>
<feature type="region of interest" description="Disordered" evidence="1">
    <location>
        <begin position="39"/>
        <end position="61"/>
    </location>
</feature>
<protein>
    <recommendedName>
        <fullName evidence="4">Transposase</fullName>
    </recommendedName>
</protein>